<comment type="caution">
    <text evidence="3">The sequence shown here is derived from an EMBL/GenBank/DDBJ whole genome shotgun (WGS) entry which is preliminary data.</text>
</comment>
<dbReference type="OrthoDB" id="9773828at2"/>
<name>A0A327QMV0_9BACT</name>
<evidence type="ECO:0000259" key="2">
    <source>
        <dbReference type="Pfam" id="PF00248"/>
    </source>
</evidence>
<dbReference type="InterPro" id="IPR050523">
    <property type="entry name" value="AKR_Detox_Biosynth"/>
</dbReference>
<dbReference type="Pfam" id="PF00248">
    <property type="entry name" value="Aldo_ket_red"/>
    <property type="match status" value="1"/>
</dbReference>
<dbReference type="EMBL" id="QLLL01000004">
    <property type="protein sequence ID" value="RAJ05368.1"/>
    <property type="molecule type" value="Genomic_DNA"/>
</dbReference>
<keyword evidence="1" id="KW-0560">Oxidoreductase</keyword>
<dbReference type="Proteomes" id="UP000249547">
    <property type="component" value="Unassembled WGS sequence"/>
</dbReference>
<evidence type="ECO:0000313" key="3">
    <source>
        <dbReference type="EMBL" id="RAJ05368.1"/>
    </source>
</evidence>
<dbReference type="InterPro" id="IPR020471">
    <property type="entry name" value="AKR"/>
</dbReference>
<reference evidence="3 4" key="1">
    <citation type="submission" date="2018-06" db="EMBL/GenBank/DDBJ databases">
        <title>Genomic Encyclopedia of Archaeal and Bacterial Type Strains, Phase II (KMG-II): from individual species to whole genera.</title>
        <authorList>
            <person name="Goeker M."/>
        </authorList>
    </citation>
    <scope>NUCLEOTIDE SEQUENCE [LARGE SCALE GENOMIC DNA]</scope>
    <source>
        <strain evidence="3 4">DSM 23857</strain>
    </source>
</reference>
<dbReference type="RefSeq" id="WP_111597962.1">
    <property type="nucleotide sequence ID" value="NZ_QLLL01000004.1"/>
</dbReference>
<dbReference type="PRINTS" id="PR00069">
    <property type="entry name" value="ALDKETRDTASE"/>
</dbReference>
<dbReference type="AlphaFoldDB" id="A0A327QMV0"/>
<dbReference type="SUPFAM" id="SSF51430">
    <property type="entry name" value="NAD(P)-linked oxidoreductase"/>
    <property type="match status" value="1"/>
</dbReference>
<evidence type="ECO:0000313" key="4">
    <source>
        <dbReference type="Proteomes" id="UP000249547"/>
    </source>
</evidence>
<feature type="domain" description="NADP-dependent oxidoreductase" evidence="2">
    <location>
        <begin position="16"/>
        <end position="323"/>
    </location>
</feature>
<proteinExistence type="predicted"/>
<evidence type="ECO:0000256" key="1">
    <source>
        <dbReference type="ARBA" id="ARBA00023002"/>
    </source>
</evidence>
<dbReference type="InterPro" id="IPR036812">
    <property type="entry name" value="NAD(P)_OxRdtase_dom_sf"/>
</dbReference>
<dbReference type="PANTHER" id="PTHR43364">
    <property type="entry name" value="NADH-SPECIFIC METHYLGLYOXAL REDUCTASE-RELATED"/>
    <property type="match status" value="1"/>
</dbReference>
<sequence length="327" mass="35632">MEYRQLGNTGLALSTITYGAFAIGGNMWGGNEQNDSINAIHASIEQGVTTIDTAPFYGFGLSEELVGKALVGKDRSKVQILTKFGLVWDGSNAGKGTYFFDAEENGKAIPVYKYTSKANIIKEVEESLTRLRTDYIDLLQVHWPDESTPIDETMEAMASLIAQGKIRAAGVCNYDLQQLQTAEKTIALASNQVPYSMLNRGIEQAIVPYAQQHNMGIIAYSPLERGLLTGKYFNGATLANNDHRNGYFGQFDAEKVKALIATLQPIAANKQVSVSQLVLRWTTLQPGITIVLAGARNAQQAVENAGAMNVTITNEEMQIIAQALRAF</sequence>
<dbReference type="Gene3D" id="3.20.20.100">
    <property type="entry name" value="NADP-dependent oxidoreductase domain"/>
    <property type="match status" value="1"/>
</dbReference>
<dbReference type="InterPro" id="IPR023210">
    <property type="entry name" value="NADP_OxRdtase_dom"/>
</dbReference>
<accession>A0A327QMV0</accession>
<dbReference type="PANTHER" id="PTHR43364:SF4">
    <property type="entry name" value="NAD(P)-LINKED OXIDOREDUCTASE SUPERFAMILY PROTEIN"/>
    <property type="match status" value="1"/>
</dbReference>
<gene>
    <name evidence="3" type="ORF">LX64_02525</name>
</gene>
<keyword evidence="4" id="KW-1185">Reference proteome</keyword>
<dbReference type="GO" id="GO:0005829">
    <property type="term" value="C:cytosol"/>
    <property type="evidence" value="ECO:0007669"/>
    <property type="project" value="TreeGrafter"/>
</dbReference>
<protein>
    <submittedName>
        <fullName evidence="3">Aryl-alcohol dehydrogenase-like predicted oxidoreductase</fullName>
    </submittedName>
</protein>
<organism evidence="3 4">
    <name type="scientific">Chitinophaga skermanii</name>
    <dbReference type="NCBI Taxonomy" id="331697"/>
    <lineage>
        <taxon>Bacteria</taxon>
        <taxon>Pseudomonadati</taxon>
        <taxon>Bacteroidota</taxon>
        <taxon>Chitinophagia</taxon>
        <taxon>Chitinophagales</taxon>
        <taxon>Chitinophagaceae</taxon>
        <taxon>Chitinophaga</taxon>
    </lineage>
</organism>
<dbReference type="GO" id="GO:0016491">
    <property type="term" value="F:oxidoreductase activity"/>
    <property type="evidence" value="ECO:0007669"/>
    <property type="project" value="UniProtKB-KW"/>
</dbReference>